<feature type="domain" description="26S proteasome non-ATPase regulatory subunit 3 N-terminal TPR repeats" evidence="2">
    <location>
        <begin position="95"/>
        <end position="202"/>
    </location>
</feature>
<evidence type="ECO:0000259" key="2">
    <source>
        <dbReference type="Pfam" id="PF25573"/>
    </source>
</evidence>
<dbReference type="PANTHER" id="PTHR10758:SF20">
    <property type="entry name" value="21D7"/>
    <property type="match status" value="1"/>
</dbReference>
<proteinExistence type="predicted"/>
<dbReference type="HOGENOM" id="CLU_1139720_0_0_1"/>
<protein>
    <recommendedName>
        <fullName evidence="2">26S proteasome non-ATPase regulatory subunit 3 N-terminal TPR repeats domain-containing protein</fullName>
    </recommendedName>
</protein>
<evidence type="ECO:0000313" key="3">
    <source>
        <dbReference type="EMBL" id="CDM82954.1"/>
    </source>
</evidence>
<gene>
    <name evidence="3" type="ORF">TRAES_3BF026900040CFD_c1</name>
</gene>
<dbReference type="ExpressionAtlas" id="A0A077S0D5">
    <property type="expression patterns" value="baseline"/>
</dbReference>
<sequence length="244" mass="26772">MSEPVRLAPSPHIPQNPSSAFDAVAAQRAVAHVCLPRRTCISEGDPVRGRGGVADQGGLPDLPHRPPHRRLVAPDIAAFLAFALPPSSEAFTRFSPLLPKEDSSEMDVDVAALAAQVSIKHGLPEIKIYCDLLVLIFLIDHKKYDEVKACASASIARLKNLNRRTVDVLASRLYSYYSYVHELTNSLAEIRGRCVQTNVLRRTFNCYLCSTAAVVSSGTYVLIHLLLHKFNSLLAHALCLTNLH</sequence>
<name>A0A077S0D5_WHEAT</name>
<dbReference type="InterPro" id="IPR057985">
    <property type="entry name" value="TPR_PSMD3_N"/>
</dbReference>
<accession>A0A077S0D5</accession>
<dbReference type="PANTHER" id="PTHR10758">
    <property type="entry name" value="26S PROTEASOME NON-ATPASE REGULATORY SUBUNIT 3/COP9 SIGNALOSOME COMPLEX SUBUNIT 3"/>
    <property type="match status" value="1"/>
</dbReference>
<dbReference type="InterPro" id="IPR050756">
    <property type="entry name" value="CSN3"/>
</dbReference>
<feature type="region of interest" description="Disordered" evidence="1">
    <location>
        <begin position="46"/>
        <end position="65"/>
    </location>
</feature>
<organism evidence="3">
    <name type="scientific">Triticum aestivum</name>
    <name type="common">Wheat</name>
    <dbReference type="NCBI Taxonomy" id="4565"/>
    <lineage>
        <taxon>Eukaryota</taxon>
        <taxon>Viridiplantae</taxon>
        <taxon>Streptophyta</taxon>
        <taxon>Embryophyta</taxon>
        <taxon>Tracheophyta</taxon>
        <taxon>Spermatophyta</taxon>
        <taxon>Magnoliopsida</taxon>
        <taxon>Liliopsida</taxon>
        <taxon>Poales</taxon>
        <taxon>Poaceae</taxon>
        <taxon>BOP clade</taxon>
        <taxon>Pooideae</taxon>
        <taxon>Triticodae</taxon>
        <taxon>Triticeae</taxon>
        <taxon>Triticinae</taxon>
        <taxon>Triticum</taxon>
    </lineage>
</organism>
<dbReference type="EMBL" id="HG670306">
    <property type="protein sequence ID" value="CDM82954.1"/>
    <property type="molecule type" value="Genomic_DNA"/>
</dbReference>
<reference evidence="3" key="1">
    <citation type="journal article" date="2014" name="Science">
        <title>Structural and functional partitioning of bread wheat chromosome 3B.</title>
        <authorList>
            <person name="Choulet F."/>
            <person name="Alberti A."/>
            <person name="Theil S."/>
            <person name="Glover N."/>
            <person name="Barbe V."/>
            <person name="Daron J."/>
            <person name="Pingault L."/>
            <person name="Sourdille P."/>
            <person name="Couloux A."/>
            <person name="Paux E."/>
            <person name="Leroy P."/>
            <person name="Mangenot S."/>
            <person name="Guilhot N."/>
            <person name="Le Gouis J."/>
            <person name="Balfourier F."/>
            <person name="Alaux M."/>
            <person name="Jamilloux V."/>
            <person name="Poulain J."/>
            <person name="Durand C."/>
            <person name="Bellec A."/>
            <person name="Gaspin C."/>
            <person name="Safar J."/>
            <person name="Dolezel J."/>
            <person name="Rogers J."/>
            <person name="Vandepoele K."/>
            <person name="Aury J.M."/>
            <person name="Mayer K."/>
            <person name="Berges H."/>
            <person name="Quesneville H."/>
            <person name="Wincker P."/>
            <person name="Feuillet C."/>
        </authorList>
    </citation>
    <scope>NUCLEOTIDE SEQUENCE</scope>
</reference>
<dbReference type="Pfam" id="PF25573">
    <property type="entry name" value="TPR_PSMD3_N"/>
    <property type="match status" value="1"/>
</dbReference>
<evidence type="ECO:0000256" key="1">
    <source>
        <dbReference type="SAM" id="MobiDB-lite"/>
    </source>
</evidence>
<dbReference type="AlphaFoldDB" id="A0A077S0D5"/>